<accession>A0A0H2YAS8</accession>
<dbReference type="KEGG" id="ypa:YPA_2613"/>
<evidence type="ECO:0000313" key="1">
    <source>
        <dbReference type="EMBL" id="ABG14575.1"/>
    </source>
</evidence>
<sequence length="52" mass="5989">MGDDLIIDYLTDNFIQNNKSIAPDSLFFLLYRLKLPLLAPFDLHCSILSACW</sequence>
<dbReference type="Proteomes" id="UP000001971">
    <property type="component" value="Chromosome"/>
</dbReference>
<proteinExistence type="predicted"/>
<gene>
    <name evidence="1" type="ordered locus">YPA_2613</name>
</gene>
<dbReference type="AlphaFoldDB" id="A0A0H2YAS8"/>
<reference evidence="1 2" key="1">
    <citation type="journal article" date="2006" name="J. Bacteriol.">
        <title>Complete genome sequence of Yersinia pestis strains Antiqua and Nepal516: evidence of gene reduction in an emerging pathogen.</title>
        <authorList>
            <person name="Chain P.S."/>
            <person name="Hu P."/>
            <person name="Malfatti S.A."/>
            <person name="Radnedge L."/>
            <person name="Larimer F."/>
            <person name="Vergez L.M."/>
            <person name="Worsham P."/>
            <person name="Chu M.C."/>
            <person name="Andersen G.L."/>
        </authorList>
    </citation>
    <scope>NUCLEOTIDE SEQUENCE [LARGE SCALE GENOMIC DNA]</scope>
    <source>
        <strain evidence="1 2">Antiqua</strain>
    </source>
</reference>
<name>A0A0H2YAS8_YERPA</name>
<organism evidence="1 2">
    <name type="scientific">Yersinia pestis bv. Antiqua (strain Antiqua)</name>
    <dbReference type="NCBI Taxonomy" id="360102"/>
    <lineage>
        <taxon>Bacteria</taxon>
        <taxon>Pseudomonadati</taxon>
        <taxon>Pseudomonadota</taxon>
        <taxon>Gammaproteobacteria</taxon>
        <taxon>Enterobacterales</taxon>
        <taxon>Yersiniaceae</taxon>
        <taxon>Yersinia</taxon>
    </lineage>
</organism>
<protein>
    <submittedName>
        <fullName evidence="1">Uncharacterized protein</fullName>
    </submittedName>
</protein>
<evidence type="ECO:0000313" key="2">
    <source>
        <dbReference type="Proteomes" id="UP000001971"/>
    </source>
</evidence>
<dbReference type="EMBL" id="CP000308">
    <property type="protein sequence ID" value="ABG14575.1"/>
    <property type="molecule type" value="Genomic_DNA"/>
</dbReference>